<accession>A0A314ZDL2</accession>
<proteinExistence type="predicted"/>
<dbReference type="AlphaFoldDB" id="A0A314ZDL2"/>
<evidence type="ECO:0000313" key="1">
    <source>
        <dbReference type="EMBL" id="PQQ15554.1"/>
    </source>
</evidence>
<keyword evidence="2" id="KW-1185">Reference proteome</keyword>
<name>A0A314ZDL2_PRUYE</name>
<comment type="caution">
    <text evidence="1">The sequence shown here is derived from an EMBL/GenBank/DDBJ whole genome shotgun (WGS) entry which is preliminary data.</text>
</comment>
<dbReference type="Proteomes" id="UP000250321">
    <property type="component" value="Unassembled WGS sequence"/>
</dbReference>
<dbReference type="PANTHER" id="PTHR20961">
    <property type="entry name" value="GLYCOSYLTRANSFERASE"/>
    <property type="match status" value="1"/>
</dbReference>
<reference evidence="1 2" key="1">
    <citation type="submission" date="2018-02" db="EMBL/GenBank/DDBJ databases">
        <title>Draft genome of wild Prunus yedoensis var. nudiflora.</title>
        <authorList>
            <person name="Baek S."/>
            <person name="Kim J.-H."/>
            <person name="Choi K."/>
            <person name="Kim G.-B."/>
            <person name="Cho A."/>
            <person name="Jang H."/>
            <person name="Shin C.-H."/>
            <person name="Yu H.-J."/>
            <person name="Mun J.-H."/>
        </authorList>
    </citation>
    <scope>NUCLEOTIDE SEQUENCE [LARGE SCALE GENOMIC DNA]</scope>
    <source>
        <strain evidence="2">cv. Jeju island</strain>
        <tissue evidence="1">Leaf</tissue>
    </source>
</reference>
<gene>
    <name evidence="1" type="ORF">Pyn_28947</name>
</gene>
<dbReference type="EMBL" id="PJQY01000227">
    <property type="protein sequence ID" value="PQQ15554.1"/>
    <property type="molecule type" value="Genomic_DNA"/>
</dbReference>
<dbReference type="OrthoDB" id="529273at2759"/>
<dbReference type="STRING" id="2094558.A0A314ZDL2"/>
<sequence length="185" mass="21758">MFWNQEPIFARSTGMFGLMENRRQFLLFHLKWMLAGNSLWTVRPYARKEDKKPMNHTRAWSVKPVIGDQEIPRCSRNHSVPAILFSNGGYTGNHFHEFTDIVVPLYITSRKYDGEVQFLISDLRTWWVAKFQAILKGLSNYEFLDIDKEAVHCFPSITVGLKRHPKDLTIDPSKHSYSMKDFREF</sequence>
<dbReference type="PANTHER" id="PTHR20961:SF5">
    <property type="entry name" value="GLYCOSYLTRANSFERASE-RELATED"/>
    <property type="match status" value="1"/>
</dbReference>
<organism evidence="1 2">
    <name type="scientific">Prunus yedoensis var. nudiflora</name>
    <dbReference type="NCBI Taxonomy" id="2094558"/>
    <lineage>
        <taxon>Eukaryota</taxon>
        <taxon>Viridiplantae</taxon>
        <taxon>Streptophyta</taxon>
        <taxon>Embryophyta</taxon>
        <taxon>Tracheophyta</taxon>
        <taxon>Spermatophyta</taxon>
        <taxon>Magnoliopsida</taxon>
        <taxon>eudicotyledons</taxon>
        <taxon>Gunneridae</taxon>
        <taxon>Pentapetalae</taxon>
        <taxon>rosids</taxon>
        <taxon>fabids</taxon>
        <taxon>Rosales</taxon>
        <taxon>Rosaceae</taxon>
        <taxon>Amygdaloideae</taxon>
        <taxon>Amygdaleae</taxon>
        <taxon>Prunus</taxon>
    </lineage>
</organism>
<dbReference type="InterPro" id="IPR007657">
    <property type="entry name" value="Glycosyltransferase_61"/>
</dbReference>
<protein>
    <submittedName>
        <fullName evidence="1">Uncharacterized protein</fullName>
    </submittedName>
</protein>
<evidence type="ECO:0000313" key="2">
    <source>
        <dbReference type="Proteomes" id="UP000250321"/>
    </source>
</evidence>
<dbReference type="GO" id="GO:0016757">
    <property type="term" value="F:glycosyltransferase activity"/>
    <property type="evidence" value="ECO:0007669"/>
    <property type="project" value="InterPro"/>
</dbReference>